<proteinExistence type="predicted"/>
<evidence type="ECO:0000256" key="2">
    <source>
        <dbReference type="SAM" id="SignalP"/>
    </source>
</evidence>
<comment type="caution">
    <text evidence="4">The sequence shown here is derived from an EMBL/GenBank/DDBJ whole genome shotgun (WGS) entry which is preliminary data.</text>
</comment>
<evidence type="ECO:0000256" key="1">
    <source>
        <dbReference type="SAM" id="MobiDB-lite"/>
    </source>
</evidence>
<evidence type="ECO:0000259" key="3">
    <source>
        <dbReference type="Pfam" id="PF14230"/>
    </source>
</evidence>
<feature type="signal peptide" evidence="2">
    <location>
        <begin position="1"/>
        <end position="25"/>
    </location>
</feature>
<dbReference type="AlphaFoldDB" id="A0A1V9ADF6"/>
<gene>
    <name evidence="4" type="ORF">B1813_01795</name>
</gene>
<dbReference type="InterPro" id="IPR025637">
    <property type="entry name" value="DUF4333"/>
</dbReference>
<dbReference type="Pfam" id="PF14230">
    <property type="entry name" value="DUF4333"/>
    <property type="match status" value="1"/>
</dbReference>
<accession>A0A1V9ADF6</accession>
<feature type="compositionally biased region" description="Low complexity" evidence="1">
    <location>
        <begin position="38"/>
        <end position="58"/>
    </location>
</feature>
<name>A0A1V9ADF6_SACPI</name>
<keyword evidence="5" id="KW-1185">Reference proteome</keyword>
<keyword evidence="2" id="KW-0732">Signal</keyword>
<protein>
    <recommendedName>
        <fullName evidence="3">DUF4333 domain-containing protein</fullName>
    </recommendedName>
</protein>
<reference evidence="4 5" key="1">
    <citation type="submission" date="2017-02" db="EMBL/GenBank/DDBJ databases">
        <title>Draft genome of Saccharomonospora sp. 154.</title>
        <authorList>
            <person name="Alonso-Carmona G.S."/>
            <person name="De La Haba R."/>
            <person name="Vera-Gargallo B."/>
            <person name="Sandoval-Trujillo A.H."/>
            <person name="Ramirez-Duran N."/>
            <person name="Ventosa A."/>
        </authorList>
    </citation>
    <scope>NUCLEOTIDE SEQUENCE [LARGE SCALE GENOMIC DNA]</scope>
    <source>
        <strain evidence="4 5">LRS4.154</strain>
    </source>
</reference>
<organism evidence="4 5">
    <name type="scientific">Saccharomonospora piscinae</name>
    <dbReference type="NCBI Taxonomy" id="687388"/>
    <lineage>
        <taxon>Bacteria</taxon>
        <taxon>Bacillati</taxon>
        <taxon>Actinomycetota</taxon>
        <taxon>Actinomycetes</taxon>
        <taxon>Pseudonocardiales</taxon>
        <taxon>Pseudonocardiaceae</taxon>
        <taxon>Saccharomonospora</taxon>
    </lineage>
</organism>
<dbReference type="EMBL" id="MWIH01000002">
    <property type="protein sequence ID" value="OQO95155.1"/>
    <property type="molecule type" value="Genomic_DNA"/>
</dbReference>
<evidence type="ECO:0000313" key="5">
    <source>
        <dbReference type="Proteomes" id="UP000192591"/>
    </source>
</evidence>
<feature type="chain" id="PRO_5038829396" description="DUF4333 domain-containing protein" evidence="2">
    <location>
        <begin position="26"/>
        <end position="139"/>
    </location>
</feature>
<dbReference type="STRING" id="1962155.B1813_01795"/>
<sequence>MRFRGMRWGWAVVVSGAAVTLGACAGDGDGDDADDAGGRATETSRSVVTSEPVTSPSADHTSLTPVPKALDQAAVEKSVRSVLRGSYGIADVESVSCPAAEPVRVGNTFDCTARIGGEPARVPIEILDEDGRYEVGLPV</sequence>
<dbReference type="RefSeq" id="WP_244231114.1">
    <property type="nucleotide sequence ID" value="NZ_MWIH01000002.1"/>
</dbReference>
<feature type="region of interest" description="Disordered" evidence="1">
    <location>
        <begin position="30"/>
        <end position="67"/>
    </location>
</feature>
<dbReference type="Proteomes" id="UP000192591">
    <property type="component" value="Unassembled WGS sequence"/>
</dbReference>
<feature type="domain" description="DUF4333" evidence="3">
    <location>
        <begin position="65"/>
        <end position="131"/>
    </location>
</feature>
<dbReference type="PROSITE" id="PS51257">
    <property type="entry name" value="PROKAR_LIPOPROTEIN"/>
    <property type="match status" value="1"/>
</dbReference>
<evidence type="ECO:0000313" key="4">
    <source>
        <dbReference type="EMBL" id="OQO95155.1"/>
    </source>
</evidence>